<dbReference type="FunFam" id="3.40.630.20:FF:000001">
    <property type="entry name" value="Pyrrolidone-carboxylate peptidase"/>
    <property type="match status" value="1"/>
</dbReference>
<evidence type="ECO:0000313" key="13">
    <source>
        <dbReference type="Proteomes" id="UP000664904"/>
    </source>
</evidence>
<dbReference type="PROSITE" id="PS01334">
    <property type="entry name" value="PYRASE_CYS"/>
    <property type="match status" value="1"/>
</dbReference>
<dbReference type="InterPro" id="IPR036440">
    <property type="entry name" value="Peptidase_C15-like_sf"/>
</dbReference>
<dbReference type="GO" id="GO:0016920">
    <property type="term" value="F:pyroglutamyl-peptidase activity"/>
    <property type="evidence" value="ECO:0007669"/>
    <property type="project" value="UniProtKB-UniRule"/>
</dbReference>
<gene>
    <name evidence="9 12" type="primary">pcp</name>
    <name evidence="12" type="ORF">J5O05_00305</name>
</gene>
<evidence type="ECO:0000256" key="5">
    <source>
        <dbReference type="ARBA" id="ARBA00022490"/>
    </source>
</evidence>
<dbReference type="PIRSF" id="PIRSF015592">
    <property type="entry name" value="Prld-crbxl_pptds"/>
    <property type="match status" value="1"/>
</dbReference>
<dbReference type="Pfam" id="PF01470">
    <property type="entry name" value="Peptidase_C15"/>
    <property type="match status" value="1"/>
</dbReference>
<dbReference type="PANTHER" id="PTHR23402">
    <property type="entry name" value="PROTEASE FAMILY C15 PYROGLUTAMYL-PEPTIDASE I-RELATED"/>
    <property type="match status" value="1"/>
</dbReference>
<dbReference type="EC" id="3.4.19.3" evidence="9"/>
<comment type="similarity">
    <text evidence="4 9">Belongs to the peptidase C15 family.</text>
</comment>
<evidence type="ECO:0000256" key="3">
    <source>
        <dbReference type="ARBA" id="ARBA00004496"/>
    </source>
</evidence>
<dbReference type="KEGG" id="pxi:J5O05_00305"/>
<sequence>MAKQAKPCVLVTGFAPFGGETINPSWEAVNQLEGLAIGRQESHIIHTKELPCEFNSALDALYQAIDKYHPSVVLCVGQAGGRSSISIERVAINVDDARIPDNAGNQPIDTPIVQDGPAAYFTALPIKRILKTLQENGIPSEISNTAGTYVCNHVMYGLLHYFQSQQLSCQGGFIHIPYLPTQAVHHSGAPSMSQEMVKKSLLAILNESLEYKPDLKISAGTTH</sequence>
<keyword evidence="6 9" id="KW-0645">Protease</keyword>
<feature type="active site" evidence="9 11">
    <location>
        <position position="151"/>
    </location>
</feature>
<reference evidence="12" key="1">
    <citation type="submission" date="2021-03" db="EMBL/GenBank/DDBJ databases">
        <title>Complete Genome of Pseudoalteromonas xiamenensis STKMTI.2, a new potential marine bacterium producing anti-Vibrio compounds.</title>
        <authorList>
            <person name="Handayani D.P."/>
            <person name="Isnansetyo A."/>
            <person name="Istiqomah I."/>
            <person name="Jumina J."/>
        </authorList>
    </citation>
    <scope>NUCLEOTIDE SEQUENCE</scope>
    <source>
        <strain evidence="12">STKMTI.2</strain>
    </source>
</reference>
<dbReference type="InterPro" id="IPR029762">
    <property type="entry name" value="PGP-I_bact-type"/>
</dbReference>
<dbReference type="Gene3D" id="3.40.630.20">
    <property type="entry name" value="Peptidase C15, pyroglutamyl peptidase I-like"/>
    <property type="match status" value="1"/>
</dbReference>
<comment type="function">
    <text evidence="2 9">Removes 5-oxoproline from various penultimate amino acid residues except L-proline.</text>
</comment>
<feature type="active site" evidence="9 10">
    <location>
        <position position="88"/>
    </location>
</feature>
<accession>A0A975DGQ9</accession>
<dbReference type="NCBIfam" id="NF009676">
    <property type="entry name" value="PRK13197.1"/>
    <property type="match status" value="1"/>
</dbReference>
<evidence type="ECO:0000256" key="6">
    <source>
        <dbReference type="ARBA" id="ARBA00022670"/>
    </source>
</evidence>
<proteinExistence type="inferred from homology"/>
<dbReference type="NCBIfam" id="TIGR00504">
    <property type="entry name" value="pyro_pdase"/>
    <property type="match status" value="1"/>
</dbReference>
<dbReference type="GO" id="GO:0006508">
    <property type="term" value="P:proteolysis"/>
    <property type="evidence" value="ECO:0007669"/>
    <property type="project" value="UniProtKB-KW"/>
</dbReference>
<dbReference type="EMBL" id="CP072133">
    <property type="protein sequence ID" value="QTH71478.1"/>
    <property type="molecule type" value="Genomic_DNA"/>
</dbReference>
<evidence type="ECO:0000256" key="2">
    <source>
        <dbReference type="ARBA" id="ARBA00002280"/>
    </source>
</evidence>
<protein>
    <recommendedName>
        <fullName evidence="9">Pyrrolidone-carboxylate peptidase</fullName>
        <ecNumber evidence="9">3.4.19.3</ecNumber>
    </recommendedName>
    <alternativeName>
        <fullName evidence="9">5-oxoprolyl-peptidase</fullName>
    </alternativeName>
    <alternativeName>
        <fullName evidence="9">Pyroglutamyl-peptidase I</fullName>
        <shortName evidence="9">PGP-I</shortName>
        <shortName evidence="9">Pyrase</shortName>
    </alternativeName>
</protein>
<dbReference type="Proteomes" id="UP000664904">
    <property type="component" value="Chromosome"/>
</dbReference>
<comment type="catalytic activity">
    <reaction evidence="1 9 10">
        <text>Release of an N-terminal pyroglutamyl group from a polypeptide, the second amino acid generally not being Pro.</text>
        <dbReference type="EC" id="3.4.19.3"/>
    </reaction>
</comment>
<comment type="subcellular location">
    <subcellularLocation>
        <location evidence="3 9">Cytoplasm</location>
    </subcellularLocation>
</comment>
<evidence type="ECO:0000256" key="8">
    <source>
        <dbReference type="ARBA" id="ARBA00022807"/>
    </source>
</evidence>
<dbReference type="PANTHER" id="PTHR23402:SF1">
    <property type="entry name" value="PYROGLUTAMYL-PEPTIDASE I"/>
    <property type="match status" value="1"/>
</dbReference>
<dbReference type="HAMAP" id="MF_00417">
    <property type="entry name" value="Pyrrolid_peptidase"/>
    <property type="match status" value="1"/>
</dbReference>
<dbReference type="PROSITE" id="PS01333">
    <property type="entry name" value="PYRASE_GLU"/>
    <property type="match status" value="1"/>
</dbReference>
<dbReference type="RefSeq" id="WP_208843104.1">
    <property type="nucleotide sequence ID" value="NZ_CP072133.1"/>
</dbReference>
<dbReference type="PRINTS" id="PR00706">
    <property type="entry name" value="PYROGLUPTASE"/>
</dbReference>
<organism evidence="12 13">
    <name type="scientific">Pseudoalteromonas xiamenensis</name>
    <dbReference type="NCBI Taxonomy" id="882626"/>
    <lineage>
        <taxon>Bacteria</taxon>
        <taxon>Pseudomonadati</taxon>
        <taxon>Pseudomonadota</taxon>
        <taxon>Gammaproteobacteria</taxon>
        <taxon>Alteromonadales</taxon>
        <taxon>Pseudoalteromonadaceae</taxon>
        <taxon>Pseudoalteromonas</taxon>
    </lineage>
</organism>
<evidence type="ECO:0000313" key="12">
    <source>
        <dbReference type="EMBL" id="QTH71478.1"/>
    </source>
</evidence>
<dbReference type="GO" id="GO:0005829">
    <property type="term" value="C:cytosol"/>
    <property type="evidence" value="ECO:0007669"/>
    <property type="project" value="InterPro"/>
</dbReference>
<dbReference type="InterPro" id="IPR000816">
    <property type="entry name" value="Peptidase_C15"/>
</dbReference>
<evidence type="ECO:0000256" key="1">
    <source>
        <dbReference type="ARBA" id="ARBA00001770"/>
    </source>
</evidence>
<name>A0A975DGQ9_9GAMM</name>
<feature type="active site" evidence="9">
    <location>
        <position position="175"/>
    </location>
</feature>
<evidence type="ECO:0000256" key="9">
    <source>
        <dbReference type="HAMAP-Rule" id="MF_00417"/>
    </source>
</evidence>
<dbReference type="InterPro" id="IPR016125">
    <property type="entry name" value="Peptidase_C15-like"/>
</dbReference>
<evidence type="ECO:0000256" key="10">
    <source>
        <dbReference type="PROSITE-ProRule" id="PRU10076"/>
    </source>
</evidence>
<evidence type="ECO:0000256" key="11">
    <source>
        <dbReference type="PROSITE-ProRule" id="PRU10077"/>
    </source>
</evidence>
<comment type="subunit">
    <text evidence="9">Homotetramer.</text>
</comment>
<dbReference type="CDD" id="cd00501">
    <property type="entry name" value="Peptidase_C15"/>
    <property type="match status" value="1"/>
</dbReference>
<dbReference type="InterPro" id="IPR033693">
    <property type="entry name" value="PGPEP1_Glu_AS"/>
</dbReference>
<keyword evidence="5 9" id="KW-0963">Cytoplasm</keyword>
<evidence type="ECO:0000256" key="7">
    <source>
        <dbReference type="ARBA" id="ARBA00022801"/>
    </source>
</evidence>
<keyword evidence="13" id="KW-1185">Reference proteome</keyword>
<dbReference type="InterPro" id="IPR033694">
    <property type="entry name" value="PGPEP1_Cys_AS"/>
</dbReference>
<dbReference type="AlphaFoldDB" id="A0A975DGQ9"/>
<evidence type="ECO:0000256" key="4">
    <source>
        <dbReference type="ARBA" id="ARBA00006641"/>
    </source>
</evidence>
<keyword evidence="8 9" id="KW-0788">Thiol protease</keyword>
<keyword evidence="7 9" id="KW-0378">Hydrolase</keyword>
<dbReference type="SUPFAM" id="SSF53182">
    <property type="entry name" value="Pyrrolidone carboxyl peptidase (pyroglutamate aminopeptidase)"/>
    <property type="match status" value="1"/>
</dbReference>